<sequence>MESGEPFDIGFFTCSKSRGTGGQYITGNQVRLTGKTFDQGGWCRPLFQDGQHRTVHVKLIVELNGELVQ</sequence>
<gene>
    <name evidence="1" type="ORF">C7460_104133</name>
</gene>
<comment type="caution">
    <text evidence="1">The sequence shown here is derived from an EMBL/GenBank/DDBJ whole genome shotgun (WGS) entry which is preliminary data.</text>
</comment>
<accession>A0A3D9L513</accession>
<evidence type="ECO:0000313" key="1">
    <source>
        <dbReference type="EMBL" id="REE01113.1"/>
    </source>
</evidence>
<dbReference type="RefSeq" id="WP_147302870.1">
    <property type="nucleotide sequence ID" value="NZ_QREG01000004.1"/>
</dbReference>
<organism evidence="1 2">
    <name type="scientific">Marinoscillum furvescens DSM 4134</name>
    <dbReference type="NCBI Taxonomy" id="1122208"/>
    <lineage>
        <taxon>Bacteria</taxon>
        <taxon>Pseudomonadati</taxon>
        <taxon>Bacteroidota</taxon>
        <taxon>Cytophagia</taxon>
        <taxon>Cytophagales</taxon>
        <taxon>Reichenbachiellaceae</taxon>
        <taxon>Marinoscillum</taxon>
    </lineage>
</organism>
<keyword evidence="2" id="KW-1185">Reference proteome</keyword>
<protein>
    <submittedName>
        <fullName evidence="1">Uncharacterized protein</fullName>
    </submittedName>
</protein>
<evidence type="ECO:0000313" key="2">
    <source>
        <dbReference type="Proteomes" id="UP000256779"/>
    </source>
</evidence>
<dbReference type="OrthoDB" id="884670at2"/>
<name>A0A3D9L513_MARFU</name>
<dbReference type="AlphaFoldDB" id="A0A3D9L513"/>
<reference evidence="1 2" key="1">
    <citation type="submission" date="2018-07" db="EMBL/GenBank/DDBJ databases">
        <title>Genomic Encyclopedia of Type Strains, Phase IV (KMG-IV): sequencing the most valuable type-strain genomes for metagenomic binning, comparative biology and taxonomic classification.</title>
        <authorList>
            <person name="Goeker M."/>
        </authorList>
    </citation>
    <scope>NUCLEOTIDE SEQUENCE [LARGE SCALE GENOMIC DNA]</scope>
    <source>
        <strain evidence="1 2">DSM 4134</strain>
    </source>
</reference>
<proteinExistence type="predicted"/>
<dbReference type="Proteomes" id="UP000256779">
    <property type="component" value="Unassembled WGS sequence"/>
</dbReference>
<dbReference type="EMBL" id="QREG01000004">
    <property type="protein sequence ID" value="REE01113.1"/>
    <property type="molecule type" value="Genomic_DNA"/>
</dbReference>